<keyword evidence="6" id="KW-1185">Reference proteome</keyword>
<organism evidence="5 6">
    <name type="scientific">Ancylostoma ceylanicum</name>
    <dbReference type="NCBI Taxonomy" id="53326"/>
    <lineage>
        <taxon>Eukaryota</taxon>
        <taxon>Metazoa</taxon>
        <taxon>Ecdysozoa</taxon>
        <taxon>Nematoda</taxon>
        <taxon>Chromadorea</taxon>
        <taxon>Rhabditida</taxon>
        <taxon>Rhabditina</taxon>
        <taxon>Rhabditomorpha</taxon>
        <taxon>Strongyloidea</taxon>
        <taxon>Ancylostomatidae</taxon>
        <taxon>Ancylostomatinae</taxon>
        <taxon>Ancylostoma</taxon>
    </lineage>
</organism>
<accession>A0A016UP97</accession>
<comment type="caution">
    <text evidence="5">The sequence shown here is derived from an EMBL/GenBank/DDBJ whole genome shotgun (WGS) entry which is preliminary data.</text>
</comment>
<dbReference type="PANTHER" id="PTHR45916:SF1">
    <property type="entry name" value="STRUCTURAL MAINTENANCE OF CHROMOSOMES PROTEIN 5"/>
    <property type="match status" value="1"/>
</dbReference>
<dbReference type="EMBL" id="JARK01001369">
    <property type="protein sequence ID" value="EYC16687.1"/>
    <property type="molecule type" value="Genomic_DNA"/>
</dbReference>
<dbReference type="GO" id="GO:0000724">
    <property type="term" value="P:double-strand break repair via homologous recombination"/>
    <property type="evidence" value="ECO:0007669"/>
    <property type="project" value="TreeGrafter"/>
</dbReference>
<dbReference type="GO" id="GO:0003697">
    <property type="term" value="F:single-stranded DNA binding"/>
    <property type="evidence" value="ECO:0007669"/>
    <property type="project" value="TreeGrafter"/>
</dbReference>
<evidence type="ECO:0000256" key="2">
    <source>
        <dbReference type="ARBA" id="ARBA00018687"/>
    </source>
</evidence>
<evidence type="ECO:0000256" key="3">
    <source>
        <dbReference type="ARBA" id="ARBA00023054"/>
    </source>
</evidence>
<dbReference type="AlphaFoldDB" id="A0A016UP97"/>
<keyword evidence="3 4" id="KW-0175">Coiled coil</keyword>
<dbReference type="Gene3D" id="3.40.50.300">
    <property type="entry name" value="P-loop containing nucleotide triphosphate hydrolases"/>
    <property type="match status" value="1"/>
</dbReference>
<evidence type="ECO:0000256" key="4">
    <source>
        <dbReference type="SAM" id="Coils"/>
    </source>
</evidence>
<dbReference type="SUPFAM" id="SSF52540">
    <property type="entry name" value="P-loop containing nucleoside triphosphate hydrolases"/>
    <property type="match status" value="1"/>
</dbReference>
<comment type="similarity">
    <text evidence="1">Belongs to the SMC family. SMC5 subfamily.</text>
</comment>
<name>A0A016UP97_9BILA</name>
<dbReference type="GO" id="GO:0030915">
    <property type="term" value="C:Smc5-Smc6 complex"/>
    <property type="evidence" value="ECO:0007669"/>
    <property type="project" value="TreeGrafter"/>
</dbReference>
<dbReference type="PANTHER" id="PTHR45916">
    <property type="entry name" value="STRUCTURAL MAINTENANCE OF CHROMOSOMES PROTEIN 5"/>
    <property type="match status" value="1"/>
</dbReference>
<dbReference type="GO" id="GO:0005634">
    <property type="term" value="C:nucleus"/>
    <property type="evidence" value="ECO:0007669"/>
    <property type="project" value="TreeGrafter"/>
</dbReference>
<proteinExistence type="inferred from homology"/>
<dbReference type="Gene3D" id="1.10.287.1490">
    <property type="match status" value="1"/>
</dbReference>
<feature type="coiled-coil region" evidence="4">
    <location>
        <begin position="86"/>
        <end position="172"/>
    </location>
</feature>
<evidence type="ECO:0000256" key="1">
    <source>
        <dbReference type="ARBA" id="ARBA00010171"/>
    </source>
</evidence>
<feature type="coiled-coil region" evidence="4">
    <location>
        <begin position="384"/>
        <end position="428"/>
    </location>
</feature>
<evidence type="ECO:0000313" key="6">
    <source>
        <dbReference type="Proteomes" id="UP000024635"/>
    </source>
</evidence>
<dbReference type="InterPro" id="IPR027417">
    <property type="entry name" value="P-loop_NTPase"/>
</dbReference>
<dbReference type="OrthoDB" id="10254973at2759"/>
<gene>
    <name evidence="5" type="primary">Acey_s0033.g2787</name>
    <name evidence="5" type="ORF">Y032_0033g2787</name>
</gene>
<reference evidence="6" key="1">
    <citation type="journal article" date="2015" name="Nat. Genet.">
        <title>The genome and transcriptome of the zoonotic hookworm Ancylostoma ceylanicum identify infection-specific gene families.</title>
        <authorList>
            <person name="Schwarz E.M."/>
            <person name="Hu Y."/>
            <person name="Antoshechkin I."/>
            <person name="Miller M.M."/>
            <person name="Sternberg P.W."/>
            <person name="Aroian R.V."/>
        </authorList>
    </citation>
    <scope>NUCLEOTIDE SEQUENCE</scope>
    <source>
        <strain evidence="6">HY135</strain>
    </source>
</reference>
<dbReference type="Proteomes" id="UP000024635">
    <property type="component" value="Unassembled WGS sequence"/>
</dbReference>
<sequence length="854" mass="99132">MDFKESEQRFTVEEAAVDELQAKVKEEEKQVQHLKKKTEKEANLEKDYSKMHTDLLRQIRTKSDELHSVTNKSLYSEKVCDASERFKRLKTQSDNWEKEMDQMKKQIDRIKENVATAQEGMNGYEEFRKEAVEKTQKYAEEDEDLCRQEDEITAEERKLSEERNRVREEERRIGQAMEGRLRVLEGLRCNMADEAWRWYEENREKFRHPVYVPVLHMTVPGPEAAMLLENLVAVRDLPMFIFGCKADEALLTDQRHKWKLNSTVIPPEQVDISALKTGLTSDMKKFGFNRFAVDLFTAPDVVKQYLCSVARLHQVPIGSSKTNDAYEAIKSAFVSTPFRLYLTDKYRVQFTISKYGSHEVLGQQSELRISPKIFVAHSSNFDENKKLVEEKQRLRDKEKELRDRRNQTKEARAALQKLKETLKARQVEWRTRRDNLINLERSLSSRESKLESLSATRPDIEQARAALNEAKLQASKEVHKMVLKMLSKMEQLRALSVEEALLRTALQGLRGALGKVDAELHETQQKLQENLTLLEGRLTCFRDAMRDLTRAKETLQEECGLSTLDPQKMSPEERDIPDQLEKLFIAEKIPDEKEAVARLLEEEKVKLNIASVDGSKDDVDRYERLEVEKANLLERKQHQESTREAWKTTLLKEITEWKEPVEELIRKINVNYSKFFALLGCAGEVYLDVPEDPLNIAEYGIMIMVSFRAGERLRRLDHQVQSGGERSVSTMLYLLALQELCPVPFRCVDEINQGMDPVNERKVFDIMVETSSGEGNLAKTQYFLLTPKLLHGLKFNRKVTVQIVHNGATLSENCRVRTILPECPPYFMLRSFTSFQDWDPKNFLSIMQSRASTC</sequence>
<evidence type="ECO:0000313" key="5">
    <source>
        <dbReference type="EMBL" id="EYC16687.1"/>
    </source>
</evidence>
<protein>
    <recommendedName>
        <fullName evidence="2">Structural maintenance of chromosomes protein 5</fullName>
    </recommendedName>
</protein>
<feature type="coiled-coil region" evidence="4">
    <location>
        <begin position="10"/>
        <end position="44"/>
    </location>
</feature>